<dbReference type="RefSeq" id="WP_243794735.1">
    <property type="nucleotide sequence ID" value="NZ_CP094669.1"/>
</dbReference>
<organism evidence="6 7">
    <name type="scientific">Hymenobacter tibetensis</name>
    <dbReference type="NCBI Taxonomy" id="497967"/>
    <lineage>
        <taxon>Bacteria</taxon>
        <taxon>Pseudomonadati</taxon>
        <taxon>Bacteroidota</taxon>
        <taxon>Cytophagia</taxon>
        <taxon>Cytophagales</taxon>
        <taxon>Hymenobacteraceae</taxon>
        <taxon>Hymenobacter</taxon>
    </lineage>
</organism>
<evidence type="ECO:0000256" key="3">
    <source>
        <dbReference type="ARBA" id="ARBA00023237"/>
    </source>
</evidence>
<feature type="domain" description="OmpA-like" evidence="5">
    <location>
        <begin position="345"/>
        <end position="461"/>
    </location>
</feature>
<dbReference type="InterPro" id="IPR050330">
    <property type="entry name" value="Bact_OuterMem_StrucFunc"/>
</dbReference>
<keyword evidence="2 4" id="KW-0472">Membrane</keyword>
<dbReference type="PANTHER" id="PTHR30329:SF21">
    <property type="entry name" value="LIPOPROTEIN YIAD-RELATED"/>
    <property type="match status" value="1"/>
</dbReference>
<dbReference type="Gene3D" id="3.30.1330.60">
    <property type="entry name" value="OmpA-like domain"/>
    <property type="match status" value="1"/>
</dbReference>
<evidence type="ECO:0000259" key="5">
    <source>
        <dbReference type="PROSITE" id="PS51123"/>
    </source>
</evidence>
<dbReference type="PRINTS" id="PR01021">
    <property type="entry name" value="OMPADOMAIN"/>
</dbReference>
<dbReference type="InterPro" id="IPR009282">
    <property type="entry name" value="DUF937"/>
</dbReference>
<name>A0ABY4CS93_9BACT</name>
<dbReference type="Proteomes" id="UP000831113">
    <property type="component" value="Chromosome"/>
</dbReference>
<proteinExistence type="predicted"/>
<dbReference type="InterPro" id="IPR036737">
    <property type="entry name" value="OmpA-like_sf"/>
</dbReference>
<dbReference type="Pfam" id="PF06078">
    <property type="entry name" value="DUF937"/>
    <property type="match status" value="1"/>
</dbReference>
<dbReference type="Pfam" id="PF00691">
    <property type="entry name" value="OmpA"/>
    <property type="match status" value="1"/>
</dbReference>
<evidence type="ECO:0000313" key="6">
    <source>
        <dbReference type="EMBL" id="UOG73021.1"/>
    </source>
</evidence>
<dbReference type="InterPro" id="IPR006664">
    <property type="entry name" value="OMP_bac"/>
</dbReference>
<dbReference type="PANTHER" id="PTHR30329">
    <property type="entry name" value="STATOR ELEMENT OF FLAGELLAR MOTOR COMPLEX"/>
    <property type="match status" value="1"/>
</dbReference>
<sequence length="461" mass="49846">MKTNVVEAVKFCFTGKLITQISLSVDENEKRVEKALEKAIPLVLESLMLRAERAGGPTALLNMACEAYAADLLHHLPHLATTAWYTTSAGLMQGLAGDGYDSLINRIAIVSGVRPTAGEGLLLIAAAAVLSVLGRYATENELSPTEFVNWFKAQKVEVAMALFPDMNRQPDSLTDSLEGAHHLSALRRPTAVVQRPGLSAEHGTWAPVGGGSIFTPQPETTAPAAPAASSTTGFRWQWSLLLLFAVCLGYYFGHERLTTIPGTVSAFADSPGANPTAVVNATEAGATTTPLGTYDRDRDMYIYDTGQPIVLTLANGSSQKVGANSTENRLYTFLSDPSFQVDSVNRTKGWINFDRVYFDAGKATLTSESEQQLHNIAEVLKTFPEATVKLGGYTDNTGLDTKNLVLSEERAKTAALALVKKGIPFHRLQFKGYGSKYFVATNETPEGRALNRRISIRVVKK</sequence>
<evidence type="ECO:0000313" key="7">
    <source>
        <dbReference type="Proteomes" id="UP000831113"/>
    </source>
</evidence>
<dbReference type="InterPro" id="IPR006665">
    <property type="entry name" value="OmpA-like"/>
</dbReference>
<dbReference type="SUPFAM" id="SSF103088">
    <property type="entry name" value="OmpA-like"/>
    <property type="match status" value="1"/>
</dbReference>
<gene>
    <name evidence="6" type="ORF">MTX78_12890</name>
</gene>
<comment type="subcellular location">
    <subcellularLocation>
        <location evidence="1">Cell outer membrane</location>
    </subcellularLocation>
</comment>
<evidence type="ECO:0000256" key="2">
    <source>
        <dbReference type="ARBA" id="ARBA00023136"/>
    </source>
</evidence>
<evidence type="ECO:0000256" key="4">
    <source>
        <dbReference type="PROSITE-ProRule" id="PRU00473"/>
    </source>
</evidence>
<dbReference type="EMBL" id="CP094669">
    <property type="protein sequence ID" value="UOG73021.1"/>
    <property type="molecule type" value="Genomic_DNA"/>
</dbReference>
<reference evidence="6 7" key="1">
    <citation type="submission" date="2022-03" db="EMBL/GenBank/DDBJ databases">
        <title>Hymenobactersp. isolated from the air.</title>
        <authorList>
            <person name="Won M."/>
            <person name="Kwon S.-W."/>
        </authorList>
    </citation>
    <scope>NUCLEOTIDE SEQUENCE [LARGE SCALE GENOMIC DNA]</scope>
    <source>
        <strain evidence="6 7">KACC 21982</strain>
    </source>
</reference>
<accession>A0ABY4CS93</accession>
<keyword evidence="3" id="KW-0998">Cell outer membrane</keyword>
<dbReference type="CDD" id="cd07185">
    <property type="entry name" value="OmpA_C-like"/>
    <property type="match status" value="1"/>
</dbReference>
<dbReference type="PROSITE" id="PS51123">
    <property type="entry name" value="OMPA_2"/>
    <property type="match status" value="1"/>
</dbReference>
<evidence type="ECO:0000256" key="1">
    <source>
        <dbReference type="ARBA" id="ARBA00004442"/>
    </source>
</evidence>
<protein>
    <submittedName>
        <fullName evidence="6">OmpA family protein</fullName>
    </submittedName>
</protein>
<keyword evidence="7" id="KW-1185">Reference proteome</keyword>